<dbReference type="EMBL" id="GBRH01161963">
    <property type="protein sequence ID" value="JAE35933.1"/>
    <property type="molecule type" value="Transcribed_RNA"/>
</dbReference>
<evidence type="ECO:0000256" key="1">
    <source>
        <dbReference type="SAM" id="SignalP"/>
    </source>
</evidence>
<dbReference type="AlphaFoldDB" id="A0A0A9HSN0"/>
<accession>A0A0A9HSN0</accession>
<evidence type="ECO:0000313" key="2">
    <source>
        <dbReference type="EMBL" id="JAE35933.1"/>
    </source>
</evidence>
<keyword evidence="1" id="KW-0732">Signal</keyword>
<protein>
    <recommendedName>
        <fullName evidence="3">Secreted protein</fullName>
    </recommendedName>
</protein>
<proteinExistence type="predicted"/>
<feature type="signal peptide" evidence="1">
    <location>
        <begin position="1"/>
        <end position="16"/>
    </location>
</feature>
<reference evidence="2" key="2">
    <citation type="journal article" date="2015" name="Data Brief">
        <title>Shoot transcriptome of the giant reed, Arundo donax.</title>
        <authorList>
            <person name="Barrero R.A."/>
            <person name="Guerrero F.D."/>
            <person name="Moolhuijzen P."/>
            <person name="Goolsby J.A."/>
            <person name="Tidwell J."/>
            <person name="Bellgard S.E."/>
            <person name="Bellgard M.I."/>
        </authorList>
    </citation>
    <scope>NUCLEOTIDE SEQUENCE</scope>
    <source>
        <tissue evidence="2">Shoot tissue taken approximately 20 cm above the soil surface</tissue>
    </source>
</reference>
<sequence length="72" mass="7897">MISMCLFLSSLPLSLVLNPAVIPLINMPLSPSMYIVKHHQPSAILPVLCFYCSTIFPSSDEITGPTYILSET</sequence>
<evidence type="ECO:0008006" key="3">
    <source>
        <dbReference type="Google" id="ProtNLM"/>
    </source>
</evidence>
<feature type="chain" id="PRO_5002045419" description="Secreted protein" evidence="1">
    <location>
        <begin position="17"/>
        <end position="72"/>
    </location>
</feature>
<organism evidence="2">
    <name type="scientific">Arundo donax</name>
    <name type="common">Giant reed</name>
    <name type="synonym">Donax arundinaceus</name>
    <dbReference type="NCBI Taxonomy" id="35708"/>
    <lineage>
        <taxon>Eukaryota</taxon>
        <taxon>Viridiplantae</taxon>
        <taxon>Streptophyta</taxon>
        <taxon>Embryophyta</taxon>
        <taxon>Tracheophyta</taxon>
        <taxon>Spermatophyta</taxon>
        <taxon>Magnoliopsida</taxon>
        <taxon>Liliopsida</taxon>
        <taxon>Poales</taxon>
        <taxon>Poaceae</taxon>
        <taxon>PACMAD clade</taxon>
        <taxon>Arundinoideae</taxon>
        <taxon>Arundineae</taxon>
        <taxon>Arundo</taxon>
    </lineage>
</organism>
<reference evidence="2" key="1">
    <citation type="submission" date="2014-09" db="EMBL/GenBank/DDBJ databases">
        <authorList>
            <person name="Magalhaes I.L.F."/>
            <person name="Oliveira U."/>
            <person name="Santos F.R."/>
            <person name="Vidigal T.H.D.A."/>
            <person name="Brescovit A.D."/>
            <person name="Santos A.J."/>
        </authorList>
    </citation>
    <scope>NUCLEOTIDE SEQUENCE</scope>
    <source>
        <tissue evidence="2">Shoot tissue taken approximately 20 cm above the soil surface</tissue>
    </source>
</reference>
<name>A0A0A9HSN0_ARUDO</name>